<evidence type="ECO:0000256" key="1">
    <source>
        <dbReference type="SAM" id="SignalP"/>
    </source>
</evidence>
<protein>
    <recommendedName>
        <fullName evidence="4">DUF4412 domain-containing protein</fullName>
    </recommendedName>
</protein>
<evidence type="ECO:0000313" key="2">
    <source>
        <dbReference type="EMBL" id="MFC3124574.1"/>
    </source>
</evidence>
<keyword evidence="1" id="KW-0732">Signal</keyword>
<evidence type="ECO:0008006" key="4">
    <source>
        <dbReference type="Google" id="ProtNLM"/>
    </source>
</evidence>
<evidence type="ECO:0000313" key="3">
    <source>
        <dbReference type="Proteomes" id="UP001595593"/>
    </source>
</evidence>
<comment type="caution">
    <text evidence="2">The sequence shown here is derived from an EMBL/GenBank/DDBJ whole genome shotgun (WGS) entry which is preliminary data.</text>
</comment>
<name>A0ABV7FW15_9PROT</name>
<dbReference type="EMBL" id="JBHRTN010000007">
    <property type="protein sequence ID" value="MFC3124574.1"/>
    <property type="molecule type" value="Genomic_DNA"/>
</dbReference>
<organism evidence="2 3">
    <name type="scientific">Teichococcus globiformis</name>
    <dbReference type="NCBI Taxonomy" id="2307229"/>
    <lineage>
        <taxon>Bacteria</taxon>
        <taxon>Pseudomonadati</taxon>
        <taxon>Pseudomonadota</taxon>
        <taxon>Alphaproteobacteria</taxon>
        <taxon>Acetobacterales</taxon>
        <taxon>Roseomonadaceae</taxon>
        <taxon>Roseomonas</taxon>
    </lineage>
</organism>
<proteinExistence type="predicted"/>
<dbReference type="RefSeq" id="WP_379594995.1">
    <property type="nucleotide sequence ID" value="NZ_JBHRTN010000007.1"/>
</dbReference>
<feature type="chain" id="PRO_5045652097" description="DUF4412 domain-containing protein" evidence="1">
    <location>
        <begin position="35"/>
        <end position="212"/>
    </location>
</feature>
<keyword evidence="3" id="KW-1185">Reference proteome</keyword>
<sequence>MQPITVLRGRRSAFRLGASLVAVCAVALPGPAEAQASPQNLRPVRDVAVTYDVRVGQRPARQVPVSWQAATQRVRAEPPGLPGWILVALPEGRAQMVMDAAGMVVDLPAGDMAPFLGGVPPGTRLIRQGEATIAGQRCTDWRVTRKDGEGTVCLTTDGVVLRAEGRHKGQEGRIEALTVSYATQPDGRFSVPAGYRPLALPPALLSGLLGGG</sequence>
<reference evidence="3" key="1">
    <citation type="journal article" date="2019" name="Int. J. Syst. Evol. Microbiol.">
        <title>The Global Catalogue of Microorganisms (GCM) 10K type strain sequencing project: providing services to taxonomists for standard genome sequencing and annotation.</title>
        <authorList>
            <consortium name="The Broad Institute Genomics Platform"/>
            <consortium name="The Broad Institute Genome Sequencing Center for Infectious Disease"/>
            <person name="Wu L."/>
            <person name="Ma J."/>
        </authorList>
    </citation>
    <scope>NUCLEOTIDE SEQUENCE [LARGE SCALE GENOMIC DNA]</scope>
    <source>
        <strain evidence="3">KCTC 52094</strain>
    </source>
</reference>
<accession>A0ABV7FW15</accession>
<feature type="signal peptide" evidence="1">
    <location>
        <begin position="1"/>
        <end position="34"/>
    </location>
</feature>
<dbReference type="Proteomes" id="UP001595593">
    <property type="component" value="Unassembled WGS sequence"/>
</dbReference>
<gene>
    <name evidence="2" type="ORF">ACFOD4_05815</name>
</gene>